<keyword evidence="3" id="KW-1185">Reference proteome</keyword>
<dbReference type="RefSeq" id="WP_149113567.1">
    <property type="nucleotide sequence ID" value="NZ_CP042425.1"/>
</dbReference>
<sequence length="162" mass="17495">MATDFNFSSGDLSDFDSAPGDFDLSAFDAADGNTFIPPGSYVARVERGELLTTKSGKPAYRIRFSVIDGPNAAFILWRYFVLDAANAGRSKQSLKPLGLSTSVDLKAPFPPAGRLVKVKLLVTLQKEDPTRNDVERVEFLSNEPSADGVNPFGYDPSQKTGA</sequence>
<dbReference type="EMBL" id="CP042425">
    <property type="protein sequence ID" value="QEL19132.1"/>
    <property type="molecule type" value="Genomic_DNA"/>
</dbReference>
<evidence type="ECO:0008006" key="4">
    <source>
        <dbReference type="Google" id="ProtNLM"/>
    </source>
</evidence>
<dbReference type="AlphaFoldDB" id="A0A5C1AN31"/>
<evidence type="ECO:0000313" key="2">
    <source>
        <dbReference type="EMBL" id="QEL19132.1"/>
    </source>
</evidence>
<accession>A0A5C1AN31</accession>
<proteinExistence type="predicted"/>
<name>A0A5C1AN31_9BACT</name>
<reference evidence="3" key="1">
    <citation type="submission" date="2019-08" db="EMBL/GenBank/DDBJ databases">
        <title>Limnoglobus roseus gen. nov., sp. nov., a novel freshwater planctomycete with a giant genome from the family Gemmataceae.</title>
        <authorList>
            <person name="Kulichevskaya I.S."/>
            <person name="Naumoff D.G."/>
            <person name="Miroshnikov K."/>
            <person name="Ivanova A."/>
            <person name="Philippov D.A."/>
            <person name="Hakobyan A."/>
            <person name="Rijpstra I.C."/>
            <person name="Sinninghe Damste J.S."/>
            <person name="Liesack W."/>
            <person name="Dedysh S.N."/>
        </authorList>
    </citation>
    <scope>NUCLEOTIDE SEQUENCE [LARGE SCALE GENOMIC DNA]</scope>
    <source>
        <strain evidence="3">PX52</strain>
    </source>
</reference>
<protein>
    <recommendedName>
        <fullName evidence="4">DUF669 domain-containing protein</fullName>
    </recommendedName>
</protein>
<dbReference type="Proteomes" id="UP000324974">
    <property type="component" value="Chromosome"/>
</dbReference>
<feature type="region of interest" description="Disordered" evidence="1">
    <location>
        <begin position="132"/>
        <end position="162"/>
    </location>
</feature>
<dbReference type="KEGG" id="lrs:PX52LOC_06190"/>
<evidence type="ECO:0000256" key="1">
    <source>
        <dbReference type="SAM" id="MobiDB-lite"/>
    </source>
</evidence>
<organism evidence="2 3">
    <name type="scientific">Limnoglobus roseus</name>
    <dbReference type="NCBI Taxonomy" id="2598579"/>
    <lineage>
        <taxon>Bacteria</taxon>
        <taxon>Pseudomonadati</taxon>
        <taxon>Planctomycetota</taxon>
        <taxon>Planctomycetia</taxon>
        <taxon>Gemmatales</taxon>
        <taxon>Gemmataceae</taxon>
        <taxon>Limnoglobus</taxon>
    </lineage>
</organism>
<dbReference type="OrthoDB" id="278783at2"/>
<gene>
    <name evidence="2" type="ORF">PX52LOC_06190</name>
</gene>
<evidence type="ECO:0000313" key="3">
    <source>
        <dbReference type="Proteomes" id="UP000324974"/>
    </source>
</evidence>